<dbReference type="EMBL" id="LR796432">
    <property type="protein sequence ID" value="CAB4144894.1"/>
    <property type="molecule type" value="Genomic_DNA"/>
</dbReference>
<organism evidence="2">
    <name type="scientific">uncultured Caudovirales phage</name>
    <dbReference type="NCBI Taxonomy" id="2100421"/>
    <lineage>
        <taxon>Viruses</taxon>
        <taxon>Duplodnaviria</taxon>
        <taxon>Heunggongvirae</taxon>
        <taxon>Uroviricota</taxon>
        <taxon>Caudoviricetes</taxon>
        <taxon>Peduoviridae</taxon>
        <taxon>Maltschvirus</taxon>
        <taxon>Maltschvirus maltsch</taxon>
    </lineage>
</organism>
<sequence>MNEKLNTIILMIVMGTLSMTMTAVIFVFLAGLFDSKVNNDEIFKILGPAFQTIVGAFVGVLGGRAMRQNDPDN</sequence>
<gene>
    <name evidence="2" type="ORF">UFOVP468_72</name>
</gene>
<keyword evidence="1" id="KW-0472">Membrane</keyword>
<reference evidence="2" key="1">
    <citation type="submission" date="2020-04" db="EMBL/GenBank/DDBJ databases">
        <authorList>
            <person name="Chiriac C."/>
            <person name="Salcher M."/>
            <person name="Ghai R."/>
            <person name="Kavagutti S V."/>
        </authorList>
    </citation>
    <scope>NUCLEOTIDE SEQUENCE</scope>
</reference>
<evidence type="ECO:0000313" key="2">
    <source>
        <dbReference type="EMBL" id="CAB4144894.1"/>
    </source>
</evidence>
<protein>
    <submittedName>
        <fullName evidence="2">Uncharacterized protein</fullName>
    </submittedName>
</protein>
<keyword evidence="1" id="KW-0812">Transmembrane</keyword>
<keyword evidence="1" id="KW-1133">Transmembrane helix</keyword>
<feature type="transmembrane region" description="Helical" evidence="1">
    <location>
        <begin position="45"/>
        <end position="63"/>
    </location>
</feature>
<proteinExistence type="predicted"/>
<feature type="transmembrane region" description="Helical" evidence="1">
    <location>
        <begin position="7"/>
        <end position="33"/>
    </location>
</feature>
<name>A0A6J5ME66_9CAUD</name>
<accession>A0A6J5ME66</accession>
<evidence type="ECO:0000256" key="1">
    <source>
        <dbReference type="SAM" id="Phobius"/>
    </source>
</evidence>